<comment type="subcellular location">
    <subcellularLocation>
        <location evidence="1 8">Cytoplasm</location>
    </subcellularLocation>
</comment>
<dbReference type="InterPro" id="IPR002059">
    <property type="entry name" value="CSP_DNA-bd"/>
</dbReference>
<dbReference type="Proteomes" id="UP000294480">
    <property type="component" value="Unassembled WGS sequence"/>
</dbReference>
<evidence type="ECO:0000256" key="2">
    <source>
        <dbReference type="ARBA" id="ARBA00022332"/>
    </source>
</evidence>
<keyword evidence="3" id="KW-0963">Cytoplasm</keyword>
<dbReference type="Gene3D" id="2.40.50.140">
    <property type="entry name" value="Nucleic acid-binding proteins"/>
    <property type="match status" value="1"/>
</dbReference>
<dbReference type="PROSITE" id="PS00352">
    <property type="entry name" value="CSD_1"/>
    <property type="match status" value="1"/>
</dbReference>
<reference evidence="10 11" key="1">
    <citation type="submission" date="2019-03" db="EMBL/GenBank/DDBJ databases">
        <title>Genomic Encyclopedia of Type Strains, Phase IV (KMG-IV): sequencing the most valuable type-strain genomes for metagenomic binning, comparative biology and taxonomic classification.</title>
        <authorList>
            <person name="Goeker M."/>
        </authorList>
    </citation>
    <scope>NUCLEOTIDE SEQUENCE [LARGE SCALE GENOMIC DNA]</scope>
    <source>
        <strain evidence="10 11">DSM 102852</strain>
    </source>
</reference>
<dbReference type="Pfam" id="PF00313">
    <property type="entry name" value="CSD"/>
    <property type="match status" value="1"/>
</dbReference>
<dbReference type="RefSeq" id="WP_133618937.1">
    <property type="nucleotide sequence ID" value="NZ_SNZE01000002.1"/>
</dbReference>
<dbReference type="PROSITE" id="PS51857">
    <property type="entry name" value="CSD_2"/>
    <property type="match status" value="1"/>
</dbReference>
<evidence type="ECO:0000313" key="10">
    <source>
        <dbReference type="EMBL" id="TDR32757.1"/>
    </source>
</evidence>
<evidence type="ECO:0000256" key="5">
    <source>
        <dbReference type="ARBA" id="ARBA00023125"/>
    </source>
</evidence>
<dbReference type="PANTHER" id="PTHR46565:SF20">
    <property type="entry name" value="COLD SHOCK DOMAIN-CONTAINING PROTEIN 4"/>
    <property type="match status" value="1"/>
</dbReference>
<keyword evidence="7" id="KW-0804">Transcription</keyword>
<keyword evidence="11" id="KW-1185">Reference proteome</keyword>
<dbReference type="InterPro" id="IPR012156">
    <property type="entry name" value="Cold_shock_CspA"/>
</dbReference>
<evidence type="ECO:0000256" key="8">
    <source>
        <dbReference type="RuleBase" id="RU000408"/>
    </source>
</evidence>
<sequence length="67" mass="7329">MATGTVKWFNNSKGFGFITPDGGGEDLFAHFSSITMDGYKTLREEQRVTFDIVDGPKGKQAANIKEA</sequence>
<keyword evidence="4" id="KW-0805">Transcription regulation</keyword>
<dbReference type="PANTHER" id="PTHR46565">
    <property type="entry name" value="COLD SHOCK DOMAIN PROTEIN 2"/>
    <property type="match status" value="1"/>
</dbReference>
<dbReference type="Gene3D" id="6.20.370.130">
    <property type="match status" value="1"/>
</dbReference>
<evidence type="ECO:0000256" key="7">
    <source>
        <dbReference type="ARBA" id="ARBA00023163"/>
    </source>
</evidence>
<keyword evidence="5 10" id="KW-0238">DNA-binding</keyword>
<dbReference type="InterPro" id="IPR011129">
    <property type="entry name" value="CSD"/>
</dbReference>
<dbReference type="PIRSF" id="PIRSF002599">
    <property type="entry name" value="Cold_shock_A"/>
    <property type="match status" value="1"/>
</dbReference>
<keyword evidence="6" id="KW-0010">Activator</keyword>
<comment type="caution">
    <text evidence="10">The sequence shown here is derived from an EMBL/GenBank/DDBJ whole genome shotgun (WGS) entry which is preliminary data.</text>
</comment>
<name>A0A4V3DK57_9BURK</name>
<accession>A0A4V3DK57</accession>
<dbReference type="GO" id="GO:0003677">
    <property type="term" value="F:DNA binding"/>
    <property type="evidence" value="ECO:0007669"/>
    <property type="project" value="UniProtKB-KW"/>
</dbReference>
<proteinExistence type="predicted"/>
<dbReference type="SMART" id="SM00357">
    <property type="entry name" value="CSP"/>
    <property type="match status" value="1"/>
</dbReference>
<protein>
    <recommendedName>
        <fullName evidence="2">Cold shock-like protein CspA</fullName>
    </recommendedName>
</protein>
<dbReference type="EMBL" id="SNZE01000002">
    <property type="protein sequence ID" value="TDR32757.1"/>
    <property type="molecule type" value="Genomic_DNA"/>
</dbReference>
<dbReference type="SUPFAM" id="SSF50249">
    <property type="entry name" value="Nucleic acid-binding proteins"/>
    <property type="match status" value="1"/>
</dbReference>
<dbReference type="PRINTS" id="PR00050">
    <property type="entry name" value="COLDSHOCK"/>
</dbReference>
<dbReference type="OrthoDB" id="9800919at2"/>
<evidence type="ECO:0000256" key="3">
    <source>
        <dbReference type="ARBA" id="ARBA00022490"/>
    </source>
</evidence>
<organism evidence="10 11">
    <name type="scientific">Hydromonas duriensis</name>
    <dbReference type="NCBI Taxonomy" id="1527608"/>
    <lineage>
        <taxon>Bacteria</taxon>
        <taxon>Pseudomonadati</taxon>
        <taxon>Pseudomonadota</taxon>
        <taxon>Betaproteobacteria</taxon>
        <taxon>Burkholderiales</taxon>
        <taxon>Burkholderiaceae</taxon>
        <taxon>Hydromonas</taxon>
    </lineage>
</organism>
<gene>
    <name evidence="10" type="ORF">DFR44_10253</name>
</gene>
<evidence type="ECO:0000256" key="6">
    <source>
        <dbReference type="ARBA" id="ARBA00023159"/>
    </source>
</evidence>
<evidence type="ECO:0000256" key="1">
    <source>
        <dbReference type="ARBA" id="ARBA00004496"/>
    </source>
</evidence>
<evidence type="ECO:0000313" key="11">
    <source>
        <dbReference type="Proteomes" id="UP000294480"/>
    </source>
</evidence>
<dbReference type="CDD" id="cd04458">
    <property type="entry name" value="CSP_CDS"/>
    <property type="match status" value="1"/>
</dbReference>
<dbReference type="GO" id="GO:0005829">
    <property type="term" value="C:cytosol"/>
    <property type="evidence" value="ECO:0007669"/>
    <property type="project" value="UniProtKB-ARBA"/>
</dbReference>
<dbReference type="FunFam" id="2.40.50.140:FF:000006">
    <property type="entry name" value="Cold shock protein CspC"/>
    <property type="match status" value="1"/>
</dbReference>
<evidence type="ECO:0000259" key="9">
    <source>
        <dbReference type="PROSITE" id="PS51857"/>
    </source>
</evidence>
<dbReference type="InterPro" id="IPR019844">
    <property type="entry name" value="CSD_CS"/>
</dbReference>
<dbReference type="InterPro" id="IPR012340">
    <property type="entry name" value="NA-bd_OB-fold"/>
</dbReference>
<dbReference type="AlphaFoldDB" id="A0A4V3DK57"/>
<feature type="domain" description="CSD" evidence="9">
    <location>
        <begin position="1"/>
        <end position="66"/>
    </location>
</feature>
<evidence type="ECO:0000256" key="4">
    <source>
        <dbReference type="ARBA" id="ARBA00023015"/>
    </source>
</evidence>